<sequence>MSGQIPSLSPSIEYITNSNREQTFYTDYPPAHYQMTPSFFDEPGTYPHADPSNKKSISLESGQSSLADMAPIWSPSFGTGNRNNVDTYNLHQGVYGISMNGEPCAPLNFDPQFSQNFNQQFDQRFENVFDCEDNESMRIPRDVMLDELNSPNSIEFWCKRTSKGFQCTICNAPPLKRKWNLKGHVQENEECKKVWDQKKSKEQWIIFSGKAAEA</sequence>
<dbReference type="OrthoDB" id="10286081at2759"/>
<protein>
    <submittedName>
        <fullName evidence="2">Uncharacterized protein</fullName>
    </submittedName>
</protein>
<evidence type="ECO:0000256" key="1">
    <source>
        <dbReference type="SAM" id="MobiDB-lite"/>
    </source>
</evidence>
<keyword evidence="3" id="KW-1185">Reference proteome</keyword>
<organism evidence="2 3">
    <name type="scientific">Fusarium oxysporum f. sp. raphani 54005</name>
    <dbReference type="NCBI Taxonomy" id="1089458"/>
    <lineage>
        <taxon>Eukaryota</taxon>
        <taxon>Fungi</taxon>
        <taxon>Dikarya</taxon>
        <taxon>Ascomycota</taxon>
        <taxon>Pezizomycotina</taxon>
        <taxon>Sordariomycetes</taxon>
        <taxon>Hypocreomycetidae</taxon>
        <taxon>Hypocreales</taxon>
        <taxon>Nectriaceae</taxon>
        <taxon>Fusarium</taxon>
        <taxon>Fusarium oxysporum species complex</taxon>
    </lineage>
</organism>
<gene>
    <name evidence="2" type="ORF">FOQG_16954</name>
</gene>
<dbReference type="AlphaFoldDB" id="X0B9D9"/>
<name>X0B9D9_FUSOX</name>
<evidence type="ECO:0000313" key="2">
    <source>
        <dbReference type="EMBL" id="EXK78376.1"/>
    </source>
</evidence>
<dbReference type="HOGENOM" id="CLU_1288962_0_0_1"/>
<feature type="region of interest" description="Disordered" evidence="1">
    <location>
        <begin position="39"/>
        <end position="61"/>
    </location>
</feature>
<proteinExistence type="predicted"/>
<accession>X0B9D9</accession>
<dbReference type="EMBL" id="JH658525">
    <property type="protein sequence ID" value="EXK78376.1"/>
    <property type="molecule type" value="Genomic_DNA"/>
</dbReference>
<reference evidence="2 3" key="1">
    <citation type="submission" date="2011-11" db="EMBL/GenBank/DDBJ databases">
        <title>The Genome Sequence of Fusarium oxysporum PHW815.</title>
        <authorList>
            <consortium name="The Broad Institute Genome Sequencing Platform"/>
            <person name="Ma L.-J."/>
            <person name="Gale L.R."/>
            <person name="Schwartz D.C."/>
            <person name="Zhou S."/>
            <person name="Corby-Kistler H."/>
            <person name="Young S.K."/>
            <person name="Zeng Q."/>
            <person name="Gargeya S."/>
            <person name="Fitzgerald M."/>
            <person name="Haas B."/>
            <person name="Abouelleil A."/>
            <person name="Alvarado L."/>
            <person name="Arachchi H.M."/>
            <person name="Berlin A."/>
            <person name="Brown A."/>
            <person name="Chapman S.B."/>
            <person name="Chen Z."/>
            <person name="Dunbar C."/>
            <person name="Freedman E."/>
            <person name="Gearin G."/>
            <person name="Goldberg J."/>
            <person name="Griggs A."/>
            <person name="Gujja S."/>
            <person name="Heiman D."/>
            <person name="Howarth C."/>
            <person name="Larson L."/>
            <person name="Lui A."/>
            <person name="MacDonald P.J.P."/>
            <person name="Montmayeur A."/>
            <person name="Murphy C."/>
            <person name="Neiman D."/>
            <person name="Pearson M."/>
            <person name="Priest M."/>
            <person name="Roberts A."/>
            <person name="Saif S."/>
            <person name="Shea T."/>
            <person name="Shenoy N."/>
            <person name="Sisk P."/>
            <person name="Stolte C."/>
            <person name="Sykes S."/>
            <person name="Wortman J."/>
            <person name="Nusbaum C."/>
            <person name="Birren B."/>
        </authorList>
    </citation>
    <scope>NUCLEOTIDE SEQUENCE [LARGE SCALE GENOMIC DNA]</scope>
    <source>
        <strain evidence="2 3">54005</strain>
    </source>
</reference>
<dbReference type="Proteomes" id="UP000030663">
    <property type="component" value="Unassembled WGS sequence"/>
</dbReference>
<evidence type="ECO:0000313" key="3">
    <source>
        <dbReference type="Proteomes" id="UP000030663"/>
    </source>
</evidence>